<sequence length="76" mass="8757">ASLAKFTRLFQHLPFKIRSNWAQSTDRQAKTLYSHALLVAALMVAKSRSRQVSPQNIVHLGKVRRSRWPLDRTMSP</sequence>
<evidence type="ECO:0000313" key="1">
    <source>
        <dbReference type="EnsemblMetazoa" id="RPRC011374-PA"/>
    </source>
</evidence>
<dbReference type="Proteomes" id="UP000015103">
    <property type="component" value="Unassembled WGS sequence"/>
</dbReference>
<dbReference type="InParanoid" id="T1I505"/>
<keyword evidence="2" id="KW-1185">Reference proteome</keyword>
<dbReference type="VEuPathDB" id="VectorBase:RPRC011374"/>
<protein>
    <submittedName>
        <fullName evidence="1">Uncharacterized protein</fullName>
    </submittedName>
</protein>
<organism evidence="1 2">
    <name type="scientific">Rhodnius prolixus</name>
    <name type="common">Triatomid bug</name>
    <dbReference type="NCBI Taxonomy" id="13249"/>
    <lineage>
        <taxon>Eukaryota</taxon>
        <taxon>Metazoa</taxon>
        <taxon>Ecdysozoa</taxon>
        <taxon>Arthropoda</taxon>
        <taxon>Hexapoda</taxon>
        <taxon>Insecta</taxon>
        <taxon>Pterygota</taxon>
        <taxon>Neoptera</taxon>
        <taxon>Paraneoptera</taxon>
        <taxon>Hemiptera</taxon>
        <taxon>Heteroptera</taxon>
        <taxon>Panheteroptera</taxon>
        <taxon>Cimicomorpha</taxon>
        <taxon>Reduviidae</taxon>
        <taxon>Triatominae</taxon>
        <taxon>Rhodnius</taxon>
    </lineage>
</organism>
<dbReference type="EMBL" id="ACPB03020588">
    <property type="status" value="NOT_ANNOTATED_CDS"/>
    <property type="molecule type" value="Genomic_DNA"/>
</dbReference>
<dbReference type="HOGENOM" id="CLU_2661648_0_0_1"/>
<proteinExistence type="predicted"/>
<dbReference type="AlphaFoldDB" id="T1I505"/>
<name>T1I505_RHOPR</name>
<evidence type="ECO:0000313" key="2">
    <source>
        <dbReference type="Proteomes" id="UP000015103"/>
    </source>
</evidence>
<dbReference type="EnsemblMetazoa" id="RPRC011374-RA">
    <property type="protein sequence ID" value="RPRC011374-PA"/>
    <property type="gene ID" value="RPRC011374"/>
</dbReference>
<reference evidence="1" key="1">
    <citation type="submission" date="2015-05" db="UniProtKB">
        <authorList>
            <consortium name="EnsemblMetazoa"/>
        </authorList>
    </citation>
    <scope>IDENTIFICATION</scope>
</reference>
<accession>T1I505</accession>